<proteinExistence type="predicted"/>
<dbReference type="AlphaFoldDB" id="A0A1H3ICK2"/>
<dbReference type="Pfam" id="PF01557">
    <property type="entry name" value="FAA_hydrolase"/>
    <property type="match status" value="1"/>
</dbReference>
<evidence type="ECO:0000313" key="3">
    <source>
        <dbReference type="Proteomes" id="UP000183417"/>
    </source>
</evidence>
<dbReference type="GO" id="GO:0003824">
    <property type="term" value="F:catalytic activity"/>
    <property type="evidence" value="ECO:0007669"/>
    <property type="project" value="InterPro"/>
</dbReference>
<dbReference type="RefSeq" id="WP_074921224.1">
    <property type="nucleotide sequence ID" value="NZ_CP141274.1"/>
</dbReference>
<dbReference type="InterPro" id="IPR036663">
    <property type="entry name" value="Fumarylacetoacetase_C_sf"/>
</dbReference>
<name>A0A1H3ICK2_9BURK</name>
<gene>
    <name evidence="2" type="ORF">SAMN05421547_103271</name>
</gene>
<dbReference type="EMBL" id="FNPE01000003">
    <property type="protein sequence ID" value="SDY25460.1"/>
    <property type="molecule type" value="Genomic_DNA"/>
</dbReference>
<sequence length="272" mass="28765">MTNNPRTPTDLAHALLQARHSGELLDADDWADVVRAPADAQAVQAAMAPALGWRVAGSQQGPGRVPGYWKSGAPRRDAPLTHAPLPEEGVWASPSVAGGAPLHLRGIEAEIALRLGREVTAEMASALQPGDGLELIDGITAAIEVVDTRWRQHLKAPPLLLAADGLCHGALVLGPWQDASRLLPRESPRDWSAQVCRLRVGAAPLQAFTGTHPLGDPLWLLAGWLQELVRRYGSVPAGTVVTTGTWNGLAFAQAGDLVVAELDGIAEARLQL</sequence>
<evidence type="ECO:0000259" key="1">
    <source>
        <dbReference type="Pfam" id="PF01557"/>
    </source>
</evidence>
<evidence type="ECO:0000313" key="2">
    <source>
        <dbReference type="EMBL" id="SDY25460.1"/>
    </source>
</evidence>
<organism evidence="2 3">
    <name type="scientific">Delftia lacustris</name>
    <dbReference type="NCBI Taxonomy" id="558537"/>
    <lineage>
        <taxon>Bacteria</taxon>
        <taxon>Pseudomonadati</taxon>
        <taxon>Pseudomonadota</taxon>
        <taxon>Betaproteobacteria</taxon>
        <taxon>Burkholderiales</taxon>
        <taxon>Comamonadaceae</taxon>
        <taxon>Delftia</taxon>
    </lineage>
</organism>
<reference evidence="2 3" key="1">
    <citation type="submission" date="2016-10" db="EMBL/GenBank/DDBJ databases">
        <authorList>
            <person name="de Groot N.N."/>
        </authorList>
    </citation>
    <scope>NUCLEOTIDE SEQUENCE [LARGE SCALE GENOMIC DNA]</scope>
    <source>
        <strain evidence="2 3">LMG 24775</strain>
    </source>
</reference>
<accession>A0A1H3ICK2</accession>
<dbReference type="Proteomes" id="UP000183417">
    <property type="component" value="Unassembled WGS sequence"/>
</dbReference>
<protein>
    <submittedName>
        <fullName evidence="2">2-keto-4-pentenoate hydratase</fullName>
    </submittedName>
</protein>
<dbReference type="GeneID" id="94689508"/>
<dbReference type="Gene3D" id="3.90.850.10">
    <property type="entry name" value="Fumarylacetoacetase-like, C-terminal domain"/>
    <property type="match status" value="1"/>
</dbReference>
<feature type="domain" description="Fumarylacetoacetase-like C-terminal" evidence="1">
    <location>
        <begin position="67"/>
        <end position="269"/>
    </location>
</feature>
<dbReference type="InterPro" id="IPR011234">
    <property type="entry name" value="Fumarylacetoacetase-like_C"/>
</dbReference>
<dbReference type="SUPFAM" id="SSF56529">
    <property type="entry name" value="FAH"/>
    <property type="match status" value="1"/>
</dbReference>